<evidence type="ECO:0000313" key="9">
    <source>
        <dbReference type="Proteomes" id="UP001521785"/>
    </source>
</evidence>
<keyword evidence="2 6" id="KW-0812">Transmembrane</keyword>
<sequence length="357" mass="39981">MFGLNERGQRTFNTSISSVIIATVAVLLRCYCKYVSKNGFHFDDLFILLALSFLYAAEAFLMWGSITGGGGKEMKDILTSGSKETFKQVSNYLEGLLLAWTFYLVTSFFIRMSLLALYRRIFSTPGYRLIALLIMVISTMWIVGAMIGNFVICIPFDSFWDRLKPGKCLNFNIYALSVGIVEVILDAFTLALPIRVVLSLHVPTHKKIGLMGIFLLGLFAVATGVARVKLMYQPNSIYVRFNESGIWSGVHLMVSIICSCLPVYKPLWQAMSRFSNRLRTLYNSRFNSSTGLPSFVRRKKSTTDEQKSRPRKPFISLKGVPVSSFGSLGGTKGGTQQVEQISVVSTIPEERHGRFDV</sequence>
<evidence type="ECO:0000256" key="4">
    <source>
        <dbReference type="ARBA" id="ARBA00023136"/>
    </source>
</evidence>
<evidence type="ECO:0000256" key="2">
    <source>
        <dbReference type="ARBA" id="ARBA00022692"/>
    </source>
</evidence>
<keyword evidence="4 6" id="KW-0472">Membrane</keyword>
<feature type="transmembrane region" description="Helical" evidence="6">
    <location>
        <begin position="44"/>
        <end position="66"/>
    </location>
</feature>
<dbReference type="InterPro" id="IPR049326">
    <property type="entry name" value="Rhodopsin_dom_fungi"/>
</dbReference>
<evidence type="ECO:0000259" key="7">
    <source>
        <dbReference type="Pfam" id="PF20684"/>
    </source>
</evidence>
<dbReference type="InterPro" id="IPR052337">
    <property type="entry name" value="SAT4-like"/>
</dbReference>
<keyword evidence="9" id="KW-1185">Reference proteome</keyword>
<reference evidence="8 9" key="1">
    <citation type="submission" date="2024-02" db="EMBL/GenBank/DDBJ databases">
        <title>De novo assembly and annotation of 12 fungi associated with fruit tree decline syndrome in Ontario, Canada.</title>
        <authorList>
            <person name="Sulman M."/>
            <person name="Ellouze W."/>
            <person name="Ilyukhin E."/>
        </authorList>
    </citation>
    <scope>NUCLEOTIDE SEQUENCE [LARGE SCALE GENOMIC DNA]</scope>
    <source>
        <strain evidence="8 9">M42-189</strain>
    </source>
</reference>
<comment type="caution">
    <text evidence="8">The sequence shown here is derived from an EMBL/GenBank/DDBJ whole genome shotgun (WGS) entry which is preliminary data.</text>
</comment>
<evidence type="ECO:0000256" key="3">
    <source>
        <dbReference type="ARBA" id="ARBA00022989"/>
    </source>
</evidence>
<dbReference type="Pfam" id="PF20684">
    <property type="entry name" value="Fung_rhodopsin"/>
    <property type="match status" value="1"/>
</dbReference>
<feature type="domain" description="Rhodopsin" evidence="7">
    <location>
        <begin position="28"/>
        <end position="269"/>
    </location>
</feature>
<feature type="transmembrane region" description="Helical" evidence="6">
    <location>
        <begin position="97"/>
        <end position="117"/>
    </location>
</feature>
<evidence type="ECO:0000256" key="6">
    <source>
        <dbReference type="SAM" id="Phobius"/>
    </source>
</evidence>
<feature type="transmembrane region" description="Helical" evidence="6">
    <location>
        <begin position="208"/>
        <end position="226"/>
    </location>
</feature>
<comment type="subcellular location">
    <subcellularLocation>
        <location evidence="1">Membrane</location>
        <topology evidence="1">Multi-pass membrane protein</topology>
    </subcellularLocation>
</comment>
<feature type="transmembrane region" description="Helical" evidence="6">
    <location>
        <begin position="129"/>
        <end position="152"/>
    </location>
</feature>
<gene>
    <name evidence="8" type="ORF">SLS60_000149</name>
</gene>
<feature type="transmembrane region" description="Helical" evidence="6">
    <location>
        <begin position="12"/>
        <end position="32"/>
    </location>
</feature>
<evidence type="ECO:0000313" key="8">
    <source>
        <dbReference type="EMBL" id="KAL1611926.1"/>
    </source>
</evidence>
<evidence type="ECO:0000256" key="5">
    <source>
        <dbReference type="ARBA" id="ARBA00038359"/>
    </source>
</evidence>
<evidence type="ECO:0000256" key="1">
    <source>
        <dbReference type="ARBA" id="ARBA00004141"/>
    </source>
</evidence>
<dbReference type="Proteomes" id="UP001521785">
    <property type="component" value="Unassembled WGS sequence"/>
</dbReference>
<keyword evidence="3 6" id="KW-1133">Transmembrane helix</keyword>
<dbReference type="PANTHER" id="PTHR33048">
    <property type="entry name" value="PTH11-LIKE INTEGRAL MEMBRANE PROTEIN (AFU_ORTHOLOGUE AFUA_5G11245)"/>
    <property type="match status" value="1"/>
</dbReference>
<protein>
    <recommendedName>
        <fullName evidence="7">Rhodopsin domain-containing protein</fullName>
    </recommendedName>
</protein>
<dbReference type="EMBL" id="JAKJXO020000001">
    <property type="protein sequence ID" value="KAL1611926.1"/>
    <property type="molecule type" value="Genomic_DNA"/>
</dbReference>
<comment type="similarity">
    <text evidence="5">Belongs to the SAT4 family.</text>
</comment>
<dbReference type="PANTHER" id="PTHR33048:SF168">
    <property type="match status" value="1"/>
</dbReference>
<feature type="transmembrane region" description="Helical" evidence="6">
    <location>
        <begin position="246"/>
        <end position="264"/>
    </location>
</feature>
<organism evidence="8 9">
    <name type="scientific">Paraconiothyrium brasiliense</name>
    <dbReference type="NCBI Taxonomy" id="300254"/>
    <lineage>
        <taxon>Eukaryota</taxon>
        <taxon>Fungi</taxon>
        <taxon>Dikarya</taxon>
        <taxon>Ascomycota</taxon>
        <taxon>Pezizomycotina</taxon>
        <taxon>Dothideomycetes</taxon>
        <taxon>Pleosporomycetidae</taxon>
        <taxon>Pleosporales</taxon>
        <taxon>Massarineae</taxon>
        <taxon>Didymosphaeriaceae</taxon>
        <taxon>Paraconiothyrium</taxon>
    </lineage>
</organism>
<name>A0ABR3S5H0_9PLEO</name>
<proteinExistence type="inferred from homology"/>
<accession>A0ABR3S5H0</accession>
<feature type="transmembrane region" description="Helical" evidence="6">
    <location>
        <begin position="172"/>
        <end position="196"/>
    </location>
</feature>